<keyword evidence="11" id="KW-0472">Membrane</keyword>
<keyword evidence="11" id="KW-0812">Transmembrane</keyword>
<dbReference type="PROSITE" id="PS00108">
    <property type="entry name" value="PROTEIN_KINASE_ST"/>
    <property type="match status" value="1"/>
</dbReference>
<evidence type="ECO:0000259" key="12">
    <source>
        <dbReference type="PROSITE" id="PS50011"/>
    </source>
</evidence>
<organism evidence="14 15">
    <name type="scientific">Rhodamnia argentea</name>
    <dbReference type="NCBI Taxonomy" id="178133"/>
    <lineage>
        <taxon>Eukaryota</taxon>
        <taxon>Viridiplantae</taxon>
        <taxon>Streptophyta</taxon>
        <taxon>Embryophyta</taxon>
        <taxon>Tracheophyta</taxon>
        <taxon>Spermatophyta</taxon>
        <taxon>Magnoliopsida</taxon>
        <taxon>eudicotyledons</taxon>
        <taxon>Gunneridae</taxon>
        <taxon>Pentapetalae</taxon>
        <taxon>rosids</taxon>
        <taxon>malvids</taxon>
        <taxon>Myrtales</taxon>
        <taxon>Myrtaceae</taxon>
        <taxon>Myrtoideae</taxon>
        <taxon>Myrteae</taxon>
        <taxon>Australasian group</taxon>
        <taxon>Rhodamnia</taxon>
    </lineage>
</organism>
<dbReference type="PANTHER" id="PTHR24346">
    <property type="entry name" value="MAP/MICROTUBULE AFFINITY-REGULATING KINASE"/>
    <property type="match status" value="1"/>
</dbReference>
<dbReference type="FunFam" id="3.30.200.20:FF:000003">
    <property type="entry name" value="Non-specific serine/threonine protein kinase"/>
    <property type="match status" value="1"/>
</dbReference>
<dbReference type="FunFam" id="1.10.510.10:FF:000592">
    <property type="entry name" value="CAMK family protein kinase"/>
    <property type="match status" value="1"/>
</dbReference>
<dbReference type="AlphaFoldDB" id="A0A8B8P9P6"/>
<keyword evidence="3" id="KW-0808">Transferase</keyword>
<feature type="transmembrane region" description="Helical" evidence="11">
    <location>
        <begin position="407"/>
        <end position="430"/>
    </location>
</feature>
<dbReference type="SMART" id="SM00220">
    <property type="entry name" value="S_TKc"/>
    <property type="match status" value="1"/>
</dbReference>
<evidence type="ECO:0000256" key="2">
    <source>
        <dbReference type="ARBA" id="ARBA00022527"/>
    </source>
</evidence>
<dbReference type="EC" id="2.7.11.1" evidence="1"/>
<sequence length="431" mass="49357">MMSRIVFLHASLHVYEKTMEGPSRLTRSSEDPSLKNYKLIRNIGHGAFGKVKAAKHRLTGIKVAIKILKRQKMREKRMEDKVSREIKIGKLLEHPHIIRLYEIIETLTDVYVVMEYAERGELFDYIVENRRIREDEARKFFQQIISGLEYCHKYRVVHRDLKPENLLLDCNGNVKIADFGLSTIMHDGYFLKTSCGSPNYAAPEVISGKLYAGPEVDVWSCGIILYVLLCGSLPFDDESLPNLYNKVKSGVYTLPSHLTTGARDLIERMIVVDPLKRITIPEIRQHPWFLANLPYYLAAALPDITHHMKKVDEEILERTVTLGFDRNHLVQSLQNRIQDDATVSYYMLLDNYFSGNSVYSPELNNSAGLISSALHSDEFSVSVAQQLIEHQTTQSPSVGRWGLGFQVYMIAFCELLNSIFILLDCSLIILW</sequence>
<dbReference type="Pfam" id="PF00069">
    <property type="entry name" value="Pkinase"/>
    <property type="match status" value="1"/>
</dbReference>
<evidence type="ECO:0000256" key="4">
    <source>
        <dbReference type="ARBA" id="ARBA00022741"/>
    </source>
</evidence>
<dbReference type="CDD" id="cd14335">
    <property type="entry name" value="UBA_SnRK1_plant"/>
    <property type="match status" value="1"/>
</dbReference>
<keyword evidence="2 10" id="KW-0723">Serine/threonine-protein kinase</keyword>
<dbReference type="GeneID" id="115741601"/>
<dbReference type="Proteomes" id="UP000827889">
    <property type="component" value="Chromosome 6"/>
</dbReference>
<dbReference type="KEGG" id="rarg:115741601"/>
<feature type="domain" description="UBA" evidence="13">
    <location>
        <begin position="310"/>
        <end position="350"/>
    </location>
</feature>
<gene>
    <name evidence="15" type="primary">LOC115741601</name>
</gene>
<evidence type="ECO:0000256" key="9">
    <source>
        <dbReference type="PROSITE-ProRule" id="PRU10141"/>
    </source>
</evidence>
<dbReference type="InterPro" id="IPR017441">
    <property type="entry name" value="Protein_kinase_ATP_BS"/>
</dbReference>
<dbReference type="Gene3D" id="1.10.510.10">
    <property type="entry name" value="Transferase(Phosphotransferase) domain 1"/>
    <property type="match status" value="1"/>
</dbReference>
<evidence type="ECO:0000256" key="11">
    <source>
        <dbReference type="SAM" id="Phobius"/>
    </source>
</evidence>
<evidence type="ECO:0000256" key="10">
    <source>
        <dbReference type="RuleBase" id="RU000304"/>
    </source>
</evidence>
<reference evidence="15" key="1">
    <citation type="submission" date="2025-08" db="UniProtKB">
        <authorList>
            <consortium name="RefSeq"/>
        </authorList>
    </citation>
    <scope>IDENTIFICATION</scope>
    <source>
        <tissue evidence="15">Leaf</tissue>
    </source>
</reference>
<evidence type="ECO:0000256" key="1">
    <source>
        <dbReference type="ARBA" id="ARBA00012513"/>
    </source>
</evidence>
<evidence type="ECO:0000256" key="6">
    <source>
        <dbReference type="ARBA" id="ARBA00022840"/>
    </source>
</evidence>
<keyword evidence="6 9" id="KW-0067">ATP-binding</keyword>
<evidence type="ECO:0000313" key="14">
    <source>
        <dbReference type="Proteomes" id="UP000827889"/>
    </source>
</evidence>
<accession>A0A8B8P9P6</accession>
<feature type="domain" description="Protein kinase" evidence="12">
    <location>
        <begin position="37"/>
        <end position="289"/>
    </location>
</feature>
<evidence type="ECO:0000256" key="8">
    <source>
        <dbReference type="ARBA" id="ARBA00048679"/>
    </source>
</evidence>
<dbReference type="GO" id="GO:0004674">
    <property type="term" value="F:protein serine/threonine kinase activity"/>
    <property type="evidence" value="ECO:0007669"/>
    <property type="project" value="UniProtKB-KW"/>
</dbReference>
<evidence type="ECO:0000259" key="13">
    <source>
        <dbReference type="PROSITE" id="PS50030"/>
    </source>
</evidence>
<evidence type="ECO:0000256" key="5">
    <source>
        <dbReference type="ARBA" id="ARBA00022777"/>
    </source>
</evidence>
<keyword evidence="11" id="KW-1133">Transmembrane helix</keyword>
<feature type="binding site" evidence="9">
    <location>
        <position position="66"/>
    </location>
    <ligand>
        <name>ATP</name>
        <dbReference type="ChEBI" id="CHEBI:30616"/>
    </ligand>
</feature>
<dbReference type="InterPro" id="IPR011009">
    <property type="entry name" value="Kinase-like_dom_sf"/>
</dbReference>
<dbReference type="PANTHER" id="PTHR24346:SF109">
    <property type="entry name" value="PROTEIN KINASE DOMAIN-CONTAINING PROTEIN"/>
    <property type="match status" value="1"/>
</dbReference>
<evidence type="ECO:0000313" key="15">
    <source>
        <dbReference type="RefSeq" id="XP_030531486.1"/>
    </source>
</evidence>
<dbReference type="RefSeq" id="XP_030531486.1">
    <property type="nucleotide sequence ID" value="XM_030675626.2"/>
</dbReference>
<name>A0A8B8P9P6_9MYRT</name>
<comment type="catalytic activity">
    <reaction evidence="8">
        <text>L-seryl-[protein] + ATP = O-phospho-L-seryl-[protein] + ADP + H(+)</text>
        <dbReference type="Rhea" id="RHEA:17989"/>
        <dbReference type="Rhea" id="RHEA-COMP:9863"/>
        <dbReference type="Rhea" id="RHEA-COMP:11604"/>
        <dbReference type="ChEBI" id="CHEBI:15378"/>
        <dbReference type="ChEBI" id="CHEBI:29999"/>
        <dbReference type="ChEBI" id="CHEBI:30616"/>
        <dbReference type="ChEBI" id="CHEBI:83421"/>
        <dbReference type="ChEBI" id="CHEBI:456216"/>
        <dbReference type="EC" id="2.7.11.1"/>
    </reaction>
</comment>
<comment type="similarity">
    <text evidence="10">Belongs to the protein kinase superfamily.</text>
</comment>
<dbReference type="InterPro" id="IPR008271">
    <property type="entry name" value="Ser/Thr_kinase_AS"/>
</dbReference>
<dbReference type="SUPFAM" id="SSF56112">
    <property type="entry name" value="Protein kinase-like (PK-like)"/>
    <property type="match status" value="1"/>
</dbReference>
<evidence type="ECO:0000256" key="7">
    <source>
        <dbReference type="ARBA" id="ARBA00047899"/>
    </source>
</evidence>
<dbReference type="InterPro" id="IPR015940">
    <property type="entry name" value="UBA"/>
</dbReference>
<dbReference type="InterPro" id="IPR000719">
    <property type="entry name" value="Prot_kinase_dom"/>
</dbReference>
<dbReference type="PROSITE" id="PS50030">
    <property type="entry name" value="UBA"/>
    <property type="match status" value="1"/>
</dbReference>
<proteinExistence type="inferred from homology"/>
<dbReference type="PROSITE" id="PS50011">
    <property type="entry name" value="PROTEIN_KINASE_DOM"/>
    <property type="match status" value="1"/>
</dbReference>
<dbReference type="CDD" id="cd14079">
    <property type="entry name" value="STKc_AMPK_alpha"/>
    <property type="match status" value="1"/>
</dbReference>
<keyword evidence="14" id="KW-1185">Reference proteome</keyword>
<dbReference type="GO" id="GO:0005524">
    <property type="term" value="F:ATP binding"/>
    <property type="evidence" value="ECO:0007669"/>
    <property type="project" value="UniProtKB-UniRule"/>
</dbReference>
<protein>
    <recommendedName>
        <fullName evidence="1">non-specific serine/threonine protein kinase</fullName>
        <ecNumber evidence="1">2.7.11.1</ecNumber>
    </recommendedName>
</protein>
<dbReference type="PROSITE" id="PS00107">
    <property type="entry name" value="PROTEIN_KINASE_ATP"/>
    <property type="match status" value="1"/>
</dbReference>
<comment type="catalytic activity">
    <reaction evidence="7">
        <text>L-threonyl-[protein] + ATP = O-phospho-L-threonyl-[protein] + ADP + H(+)</text>
        <dbReference type="Rhea" id="RHEA:46608"/>
        <dbReference type="Rhea" id="RHEA-COMP:11060"/>
        <dbReference type="Rhea" id="RHEA-COMP:11605"/>
        <dbReference type="ChEBI" id="CHEBI:15378"/>
        <dbReference type="ChEBI" id="CHEBI:30013"/>
        <dbReference type="ChEBI" id="CHEBI:30616"/>
        <dbReference type="ChEBI" id="CHEBI:61977"/>
        <dbReference type="ChEBI" id="CHEBI:456216"/>
        <dbReference type="EC" id="2.7.11.1"/>
    </reaction>
</comment>
<dbReference type="GO" id="GO:0005737">
    <property type="term" value="C:cytoplasm"/>
    <property type="evidence" value="ECO:0007669"/>
    <property type="project" value="TreeGrafter"/>
</dbReference>
<dbReference type="GO" id="GO:0035556">
    <property type="term" value="P:intracellular signal transduction"/>
    <property type="evidence" value="ECO:0007669"/>
    <property type="project" value="TreeGrafter"/>
</dbReference>
<keyword evidence="4 9" id="KW-0547">Nucleotide-binding</keyword>
<evidence type="ECO:0000256" key="3">
    <source>
        <dbReference type="ARBA" id="ARBA00022679"/>
    </source>
</evidence>
<keyword evidence="5" id="KW-0418">Kinase</keyword>